<feature type="transmembrane region" description="Helical" evidence="1">
    <location>
        <begin position="58"/>
        <end position="82"/>
    </location>
</feature>
<keyword evidence="1" id="KW-0812">Transmembrane</keyword>
<reference evidence="2" key="1">
    <citation type="journal article" date="2023" name="IScience">
        <title>Live-bearing cockroach genome reveals convergent evolutionary mechanisms linked to viviparity in insects and beyond.</title>
        <authorList>
            <person name="Fouks B."/>
            <person name="Harrison M.C."/>
            <person name="Mikhailova A.A."/>
            <person name="Marchal E."/>
            <person name="English S."/>
            <person name="Carruthers M."/>
            <person name="Jennings E.C."/>
            <person name="Chiamaka E.L."/>
            <person name="Frigard R.A."/>
            <person name="Pippel M."/>
            <person name="Attardo G.M."/>
            <person name="Benoit J.B."/>
            <person name="Bornberg-Bauer E."/>
            <person name="Tobe S.S."/>
        </authorList>
    </citation>
    <scope>NUCLEOTIDE SEQUENCE</scope>
    <source>
        <strain evidence="2">Stay&amp;Tobe</strain>
    </source>
</reference>
<organism evidence="2 3">
    <name type="scientific">Diploptera punctata</name>
    <name type="common">Pacific beetle cockroach</name>
    <dbReference type="NCBI Taxonomy" id="6984"/>
    <lineage>
        <taxon>Eukaryota</taxon>
        <taxon>Metazoa</taxon>
        <taxon>Ecdysozoa</taxon>
        <taxon>Arthropoda</taxon>
        <taxon>Hexapoda</taxon>
        <taxon>Insecta</taxon>
        <taxon>Pterygota</taxon>
        <taxon>Neoptera</taxon>
        <taxon>Polyneoptera</taxon>
        <taxon>Dictyoptera</taxon>
        <taxon>Blattodea</taxon>
        <taxon>Blaberoidea</taxon>
        <taxon>Blaberidae</taxon>
        <taxon>Diplopterinae</taxon>
        <taxon>Diploptera</taxon>
    </lineage>
</organism>
<gene>
    <name evidence="2" type="ORF">L9F63_024442</name>
</gene>
<evidence type="ECO:0000313" key="2">
    <source>
        <dbReference type="EMBL" id="KAJ9579451.1"/>
    </source>
</evidence>
<protein>
    <submittedName>
        <fullName evidence="2">Uncharacterized protein</fullName>
    </submittedName>
</protein>
<evidence type="ECO:0000313" key="3">
    <source>
        <dbReference type="Proteomes" id="UP001233999"/>
    </source>
</evidence>
<evidence type="ECO:0000256" key="1">
    <source>
        <dbReference type="SAM" id="Phobius"/>
    </source>
</evidence>
<dbReference type="AlphaFoldDB" id="A0AAD7ZFK3"/>
<proteinExistence type="predicted"/>
<sequence length="101" mass="11537">ESSVYTYHLNETNFLLKPFSLREDKRVQLPAFIKHTVYTIIQLLELAEALVRCKVGTLLWYILCSGIHVCAVLAGVCGRLHFNAISLMNTLRSFSTFRMSN</sequence>
<keyword evidence="3" id="KW-1185">Reference proteome</keyword>
<comment type="caution">
    <text evidence="2">The sequence shown here is derived from an EMBL/GenBank/DDBJ whole genome shotgun (WGS) entry which is preliminary data.</text>
</comment>
<keyword evidence="1" id="KW-1133">Transmembrane helix</keyword>
<reference evidence="2" key="2">
    <citation type="submission" date="2023-05" db="EMBL/GenBank/DDBJ databases">
        <authorList>
            <person name="Fouks B."/>
        </authorList>
    </citation>
    <scope>NUCLEOTIDE SEQUENCE</scope>
    <source>
        <strain evidence="2">Stay&amp;Tobe</strain>
        <tissue evidence="2">Testes</tissue>
    </source>
</reference>
<dbReference type="EMBL" id="JASPKZ010008416">
    <property type="protein sequence ID" value="KAJ9579451.1"/>
    <property type="molecule type" value="Genomic_DNA"/>
</dbReference>
<name>A0AAD7ZFK3_DIPPU</name>
<feature type="non-terminal residue" evidence="2">
    <location>
        <position position="101"/>
    </location>
</feature>
<feature type="non-terminal residue" evidence="2">
    <location>
        <position position="1"/>
    </location>
</feature>
<dbReference type="Proteomes" id="UP001233999">
    <property type="component" value="Unassembled WGS sequence"/>
</dbReference>
<keyword evidence="1" id="KW-0472">Membrane</keyword>
<accession>A0AAD7ZFK3</accession>